<evidence type="ECO:0000256" key="11">
    <source>
        <dbReference type="NCBIfam" id="TIGR00665"/>
    </source>
</evidence>
<evidence type="ECO:0000256" key="8">
    <source>
        <dbReference type="ARBA" id="ARBA00023125"/>
    </source>
</evidence>
<dbReference type="Gene3D" id="3.40.50.300">
    <property type="entry name" value="P-loop containing nucleotide triphosphate hydrolases"/>
    <property type="match status" value="1"/>
</dbReference>
<reference evidence="16" key="1">
    <citation type="submission" date="2018-02" db="EMBL/GenBank/DDBJ databases">
        <authorList>
            <person name="Hausmann B."/>
        </authorList>
    </citation>
    <scope>NUCLEOTIDE SEQUENCE [LARGE SCALE GENOMIC DNA]</scope>
    <source>
        <strain evidence="16">Peat soil MAG SbA1</strain>
    </source>
</reference>
<evidence type="ECO:0000256" key="6">
    <source>
        <dbReference type="ARBA" id="ARBA00022806"/>
    </source>
</evidence>
<dbReference type="OrthoDB" id="9773982at2"/>
<keyword evidence="5 12" id="KW-0378">Hydrolase</keyword>
<evidence type="ECO:0000256" key="3">
    <source>
        <dbReference type="ARBA" id="ARBA00022705"/>
    </source>
</evidence>
<dbReference type="InterPro" id="IPR036185">
    <property type="entry name" value="DNA_heli_DnaB-like_N_sf"/>
</dbReference>
<evidence type="ECO:0000256" key="5">
    <source>
        <dbReference type="ARBA" id="ARBA00022801"/>
    </source>
</evidence>
<evidence type="ECO:0000256" key="1">
    <source>
        <dbReference type="ARBA" id="ARBA00008428"/>
    </source>
</evidence>
<keyword evidence="9" id="KW-0413">Isomerase</keyword>
<evidence type="ECO:0000313" key="16">
    <source>
        <dbReference type="Proteomes" id="UP000238701"/>
    </source>
</evidence>
<dbReference type="InterPro" id="IPR007692">
    <property type="entry name" value="DNA_helicase_DnaB"/>
</dbReference>
<dbReference type="Gene3D" id="1.10.860.10">
    <property type="entry name" value="DNAb Helicase, Chain A"/>
    <property type="match status" value="1"/>
</dbReference>
<comment type="catalytic activity">
    <reaction evidence="10 12">
        <text>ATP + H2O = ADP + phosphate + H(+)</text>
        <dbReference type="Rhea" id="RHEA:13065"/>
        <dbReference type="ChEBI" id="CHEBI:15377"/>
        <dbReference type="ChEBI" id="CHEBI:15378"/>
        <dbReference type="ChEBI" id="CHEBI:30616"/>
        <dbReference type="ChEBI" id="CHEBI:43474"/>
        <dbReference type="ChEBI" id="CHEBI:456216"/>
        <dbReference type="EC" id="5.6.2.3"/>
    </reaction>
</comment>
<keyword evidence="3 12" id="KW-0235">DNA replication</keyword>
<feature type="domain" description="SF4 helicase" evidence="14">
    <location>
        <begin position="180"/>
        <end position="450"/>
    </location>
</feature>
<protein>
    <recommendedName>
        <fullName evidence="11 12">Replicative DNA helicase</fullName>
        <ecNumber evidence="11 12">5.6.2.3</ecNumber>
    </recommendedName>
</protein>
<dbReference type="Pfam" id="PF03796">
    <property type="entry name" value="DnaB_C"/>
    <property type="match status" value="1"/>
</dbReference>
<dbReference type="GO" id="GO:0016887">
    <property type="term" value="F:ATP hydrolysis activity"/>
    <property type="evidence" value="ECO:0007669"/>
    <property type="project" value="RHEA"/>
</dbReference>
<dbReference type="InterPro" id="IPR016136">
    <property type="entry name" value="DNA_helicase_N/primase_C"/>
</dbReference>
<evidence type="ECO:0000313" key="15">
    <source>
        <dbReference type="EMBL" id="SPF35212.1"/>
    </source>
</evidence>
<keyword evidence="4 12" id="KW-0547">Nucleotide-binding</keyword>
<feature type="region of interest" description="Disordered" evidence="13">
    <location>
        <begin position="368"/>
        <end position="387"/>
    </location>
</feature>
<dbReference type="Pfam" id="PF00772">
    <property type="entry name" value="DnaB"/>
    <property type="match status" value="1"/>
</dbReference>
<keyword evidence="6 12" id="KW-0347">Helicase</keyword>
<dbReference type="PROSITE" id="PS51199">
    <property type="entry name" value="SF4_HELICASE"/>
    <property type="match status" value="1"/>
</dbReference>
<dbReference type="SUPFAM" id="SSF52540">
    <property type="entry name" value="P-loop containing nucleoside triphosphate hydrolases"/>
    <property type="match status" value="1"/>
</dbReference>
<keyword evidence="8 12" id="KW-0238">DNA-binding</keyword>
<dbReference type="SMART" id="SM00382">
    <property type="entry name" value="AAA"/>
    <property type="match status" value="1"/>
</dbReference>
<dbReference type="InterPro" id="IPR027417">
    <property type="entry name" value="P-loop_NTPase"/>
</dbReference>
<organism evidence="15 16">
    <name type="scientific">Candidatus Sulfotelmatobacter kueseliae</name>
    <dbReference type="NCBI Taxonomy" id="2042962"/>
    <lineage>
        <taxon>Bacteria</taxon>
        <taxon>Pseudomonadati</taxon>
        <taxon>Acidobacteriota</taxon>
        <taxon>Terriglobia</taxon>
        <taxon>Terriglobales</taxon>
        <taxon>Candidatus Korobacteraceae</taxon>
        <taxon>Candidatus Sulfotelmatobacter</taxon>
    </lineage>
</organism>
<proteinExistence type="inferred from homology"/>
<evidence type="ECO:0000256" key="12">
    <source>
        <dbReference type="RuleBase" id="RU362085"/>
    </source>
</evidence>
<dbReference type="NCBIfam" id="NF004384">
    <property type="entry name" value="PRK05748.1"/>
    <property type="match status" value="1"/>
</dbReference>
<dbReference type="GO" id="GO:0006269">
    <property type="term" value="P:DNA replication, synthesis of primer"/>
    <property type="evidence" value="ECO:0007669"/>
    <property type="project" value="UniProtKB-UniRule"/>
</dbReference>
<dbReference type="InterPro" id="IPR003593">
    <property type="entry name" value="AAA+_ATPase"/>
</dbReference>
<name>A0A2U3K6B5_9BACT</name>
<evidence type="ECO:0000256" key="9">
    <source>
        <dbReference type="ARBA" id="ARBA00023235"/>
    </source>
</evidence>
<evidence type="ECO:0000256" key="10">
    <source>
        <dbReference type="ARBA" id="ARBA00048954"/>
    </source>
</evidence>
<feature type="compositionally biased region" description="Basic and acidic residues" evidence="13">
    <location>
        <begin position="370"/>
        <end position="387"/>
    </location>
</feature>
<evidence type="ECO:0000256" key="7">
    <source>
        <dbReference type="ARBA" id="ARBA00022840"/>
    </source>
</evidence>
<dbReference type="GO" id="GO:0005524">
    <property type="term" value="F:ATP binding"/>
    <property type="evidence" value="ECO:0007669"/>
    <property type="project" value="UniProtKB-UniRule"/>
</dbReference>
<dbReference type="FunFam" id="3.40.50.300:FF:000076">
    <property type="entry name" value="Replicative DNA helicase"/>
    <property type="match status" value="1"/>
</dbReference>
<dbReference type="EMBL" id="OMOD01000046">
    <property type="protein sequence ID" value="SPF35212.1"/>
    <property type="molecule type" value="Genomic_DNA"/>
</dbReference>
<dbReference type="CDD" id="cd00984">
    <property type="entry name" value="DnaB_C"/>
    <property type="match status" value="1"/>
</dbReference>
<evidence type="ECO:0000256" key="2">
    <source>
        <dbReference type="ARBA" id="ARBA00022515"/>
    </source>
</evidence>
<dbReference type="GO" id="GO:1990077">
    <property type="term" value="C:primosome complex"/>
    <property type="evidence" value="ECO:0007669"/>
    <property type="project" value="UniProtKB-UniRule"/>
</dbReference>
<keyword evidence="7 12" id="KW-0067">ATP-binding</keyword>
<dbReference type="PANTHER" id="PTHR30153:SF2">
    <property type="entry name" value="REPLICATIVE DNA HELICASE"/>
    <property type="match status" value="1"/>
</dbReference>
<dbReference type="GO" id="GO:0043139">
    <property type="term" value="F:5'-3' DNA helicase activity"/>
    <property type="evidence" value="ECO:0007669"/>
    <property type="project" value="UniProtKB-EC"/>
</dbReference>
<dbReference type="EC" id="5.6.2.3" evidence="11 12"/>
<evidence type="ECO:0000256" key="4">
    <source>
        <dbReference type="ARBA" id="ARBA00022741"/>
    </source>
</evidence>
<dbReference type="PANTHER" id="PTHR30153">
    <property type="entry name" value="REPLICATIVE DNA HELICASE DNAB"/>
    <property type="match status" value="1"/>
</dbReference>
<accession>A0A2U3K6B5</accession>
<gene>
    <name evidence="15" type="primary">dnaC</name>
    <name evidence="15" type="ORF">SBA1_140103</name>
</gene>
<dbReference type="GO" id="GO:0003677">
    <property type="term" value="F:DNA binding"/>
    <property type="evidence" value="ECO:0007669"/>
    <property type="project" value="UniProtKB-UniRule"/>
</dbReference>
<evidence type="ECO:0000256" key="13">
    <source>
        <dbReference type="SAM" id="MobiDB-lite"/>
    </source>
</evidence>
<dbReference type="GO" id="GO:0042802">
    <property type="term" value="F:identical protein binding"/>
    <property type="evidence" value="ECO:0007669"/>
    <property type="project" value="UniProtKB-ARBA"/>
</dbReference>
<keyword evidence="2 12" id="KW-0639">Primosome</keyword>
<dbReference type="Proteomes" id="UP000238701">
    <property type="component" value="Unassembled WGS sequence"/>
</dbReference>
<dbReference type="GO" id="GO:0005829">
    <property type="term" value="C:cytosol"/>
    <property type="evidence" value="ECO:0007669"/>
    <property type="project" value="TreeGrafter"/>
</dbReference>
<dbReference type="InterPro" id="IPR007693">
    <property type="entry name" value="DNA_helicase_DnaB-like_N"/>
</dbReference>
<comment type="function">
    <text evidence="12">The main replicative DNA helicase, it participates in initiation and elongation during chromosome replication. Travels ahead of the DNA replisome, separating dsDNA into templates for DNA synthesis. A processive ATP-dependent 5'-3' DNA helicase it has DNA-dependent ATPase activity.</text>
</comment>
<dbReference type="NCBIfam" id="TIGR00665">
    <property type="entry name" value="DnaB"/>
    <property type="match status" value="1"/>
</dbReference>
<comment type="similarity">
    <text evidence="1 12">Belongs to the helicase family. DnaB subfamily.</text>
</comment>
<dbReference type="InterPro" id="IPR007694">
    <property type="entry name" value="DNA_helicase_DnaB-like_C"/>
</dbReference>
<dbReference type="AlphaFoldDB" id="A0A2U3K6B5"/>
<sequence length="455" mass="50257">MATSDYTISTLPASVEAERSILGAILLDNFAYNQAAEHLRTEDFSLDSHRRIYSRMVDLAESSRPIDMITLIEELSRHKDLEAIGDVAYVSSLVEGVPERPSIEHYVKIVRDKALLRGLISAANTAIARASDQSDLAEDVLSDAEAAIFQLSEKRIGRGFMGVQEIVRESFGSVDALLQRGQRITGLATHYTDLDDLTSGLQRSDLVIIAARPSMGKTAFAMNIAENAAIDDQQVVGVFSLEMSREALLLRLLCSQARVDAHKMRTGSLWQDDTKKVVRAMEQLAHAKLFIDDTPGISVSEMRAKARRLKQSQGGRLDLLIVDYMQLMSGGGKRFENRTQEVSAISRGLKALAKELAVPVVALSQLSRAPESRGGDHRPQLSDLRESGSIEQDADLVMFIFREEVYKQDDPELQGKAEIIIAKQRNGPTGKLRLAFLKPCTRFETMAEGDLGPEE</sequence>
<dbReference type="SUPFAM" id="SSF48024">
    <property type="entry name" value="N-terminal domain of DnaB helicase"/>
    <property type="match status" value="1"/>
</dbReference>
<evidence type="ECO:0000259" key="14">
    <source>
        <dbReference type="PROSITE" id="PS51199"/>
    </source>
</evidence>